<feature type="compositionally biased region" description="Basic and acidic residues" evidence="1">
    <location>
        <begin position="9"/>
        <end position="25"/>
    </location>
</feature>
<feature type="compositionally biased region" description="Acidic residues" evidence="1">
    <location>
        <begin position="120"/>
        <end position="130"/>
    </location>
</feature>
<protein>
    <submittedName>
        <fullName evidence="3">Uncharacterized protein LOC105160557</fullName>
    </submittedName>
</protein>
<dbReference type="AlphaFoldDB" id="A0A6I9SZ60"/>
<dbReference type="Pfam" id="PF05097">
    <property type="entry name" value="DUF688"/>
    <property type="match status" value="2"/>
</dbReference>
<evidence type="ECO:0000256" key="1">
    <source>
        <dbReference type="SAM" id="MobiDB-lite"/>
    </source>
</evidence>
<feature type="region of interest" description="Disordered" evidence="1">
    <location>
        <begin position="174"/>
        <end position="193"/>
    </location>
</feature>
<proteinExistence type="predicted"/>
<keyword evidence="2" id="KW-1185">Reference proteome</keyword>
<dbReference type="PANTHER" id="PTHR37767">
    <property type="entry name" value="HYDROXYPROLINE-RICH GLYCOPROTEIN FAMILY PROTEIN"/>
    <property type="match status" value="1"/>
</dbReference>
<feature type="region of interest" description="Disordered" evidence="1">
    <location>
        <begin position="1"/>
        <end position="30"/>
    </location>
</feature>
<dbReference type="RefSeq" id="XP_011076291.1">
    <property type="nucleotide sequence ID" value="XM_011077989.2"/>
</dbReference>
<dbReference type="InParanoid" id="A0A6I9SZ60"/>
<accession>A0A6I9SZ60</accession>
<evidence type="ECO:0000313" key="3">
    <source>
        <dbReference type="RefSeq" id="XP_011076291.1"/>
    </source>
</evidence>
<dbReference type="InterPro" id="IPR007789">
    <property type="entry name" value="DUF688"/>
</dbReference>
<dbReference type="PANTHER" id="PTHR37767:SF1">
    <property type="entry name" value="HYDROXYPROLINE-RICH GLYCOPROTEIN FAMILY PROTEIN"/>
    <property type="match status" value="1"/>
</dbReference>
<dbReference type="GeneID" id="105160557"/>
<dbReference type="OrthoDB" id="1938864at2759"/>
<name>A0A6I9SZ60_SESIN</name>
<dbReference type="Proteomes" id="UP000504604">
    <property type="component" value="Linkage group LG4"/>
</dbReference>
<gene>
    <name evidence="3" type="primary">LOC105160557</name>
</gene>
<feature type="region of interest" description="Disordered" evidence="1">
    <location>
        <begin position="113"/>
        <end position="137"/>
    </location>
</feature>
<organism evidence="2 3">
    <name type="scientific">Sesamum indicum</name>
    <name type="common">Oriental sesame</name>
    <name type="synonym">Sesamum orientale</name>
    <dbReference type="NCBI Taxonomy" id="4182"/>
    <lineage>
        <taxon>Eukaryota</taxon>
        <taxon>Viridiplantae</taxon>
        <taxon>Streptophyta</taxon>
        <taxon>Embryophyta</taxon>
        <taxon>Tracheophyta</taxon>
        <taxon>Spermatophyta</taxon>
        <taxon>Magnoliopsida</taxon>
        <taxon>eudicotyledons</taxon>
        <taxon>Gunneridae</taxon>
        <taxon>Pentapetalae</taxon>
        <taxon>asterids</taxon>
        <taxon>lamiids</taxon>
        <taxon>Lamiales</taxon>
        <taxon>Pedaliaceae</taxon>
        <taxon>Sesamum</taxon>
    </lineage>
</organism>
<dbReference type="KEGG" id="sind:105160557"/>
<sequence>MYLPTQESKMAERQPSKCERKRERQPISVPFIWEEKPGMPKKDWKPTARPIKPAAPPVKLVVSVPFGWEEKPGKPLPSLLNTPPEPTFAPPPKQNIIIPPPATYSDHDYGNWSVINGQGDNEEDGSSDSELDTHSFETDSFSSAKSLLANGLVSTTELSGAAPVQQTYVALESTNSGELQSPGSPASEAESTASSYATGTTSLVGASFLEWLFPLLVPSSSLPDKVEHMEKEPSHQAYVQGKEVLRESNCSQVTRPLLTLEELIVMSRRRSCQKKIAKMHKQPSMDFMRRNTFGCGIIGSGNFIRGLHMKWKRQLQLKLM</sequence>
<evidence type="ECO:0000313" key="2">
    <source>
        <dbReference type="Proteomes" id="UP000504604"/>
    </source>
</evidence>
<reference evidence="3" key="1">
    <citation type="submission" date="2025-08" db="UniProtKB">
        <authorList>
            <consortium name="RefSeq"/>
        </authorList>
    </citation>
    <scope>IDENTIFICATION</scope>
</reference>
<feature type="compositionally biased region" description="Low complexity" evidence="1">
    <location>
        <begin position="181"/>
        <end position="193"/>
    </location>
</feature>